<evidence type="ECO:0000313" key="2">
    <source>
        <dbReference type="Proteomes" id="UP000829756"/>
    </source>
</evidence>
<dbReference type="KEGG" id="usu:LVJ78_07240"/>
<reference evidence="1" key="2">
    <citation type="journal article" date="2022" name="Res Sq">
        <title>Evolution of multicellular longitudinally dividing oral cavity symbionts (Neisseriaceae).</title>
        <authorList>
            <person name="Nyongesa S."/>
            <person name="Weber P."/>
            <person name="Bernet E."/>
            <person name="Pullido F."/>
            <person name="Nieckarz M."/>
            <person name="Delaby M."/>
            <person name="Nieves C."/>
            <person name="Viehboeck T."/>
            <person name="Krause N."/>
            <person name="Rivera-Millot A."/>
            <person name="Nakamura A."/>
            <person name="Vischer N."/>
            <person name="VanNieuwenhze M."/>
            <person name="Brun Y."/>
            <person name="Cava F."/>
            <person name="Bulgheresi S."/>
            <person name="Veyrier F."/>
        </authorList>
    </citation>
    <scope>NUCLEOTIDE SEQUENCE</scope>
    <source>
        <strain evidence="1">1258/02</strain>
    </source>
</reference>
<organism evidence="1 2">
    <name type="scientific">Uruburuella suis</name>
    <dbReference type="NCBI Taxonomy" id="252130"/>
    <lineage>
        <taxon>Bacteria</taxon>
        <taxon>Pseudomonadati</taxon>
        <taxon>Pseudomonadota</taxon>
        <taxon>Betaproteobacteria</taxon>
        <taxon>Neisseriales</taxon>
        <taxon>Neisseriaceae</taxon>
        <taxon>Uruburuella</taxon>
    </lineage>
</organism>
<dbReference type="RefSeq" id="WP_165870894.1">
    <property type="nucleotide sequence ID" value="NZ_CP091507.1"/>
</dbReference>
<name>A0AAE9KH42_9NEIS</name>
<gene>
    <name evidence="1" type="ORF">LVJ78_07240</name>
</gene>
<proteinExistence type="predicted"/>
<reference evidence="1" key="1">
    <citation type="submission" date="2021-12" db="EMBL/GenBank/DDBJ databases">
        <authorList>
            <person name="Veyrier F.J."/>
        </authorList>
    </citation>
    <scope>NUCLEOTIDE SEQUENCE</scope>
    <source>
        <strain evidence="1">1258/02</strain>
    </source>
</reference>
<dbReference type="AlphaFoldDB" id="A0AAE9KH42"/>
<evidence type="ECO:0000313" key="1">
    <source>
        <dbReference type="EMBL" id="UOO78512.1"/>
    </source>
</evidence>
<sequence length="57" mass="5905">MQFIKQSAAGSMVLLPAQTGKGVPLCHKTAAASGAIAHQGFSCPARNQDKQNGFYLG</sequence>
<dbReference type="Proteomes" id="UP000829756">
    <property type="component" value="Chromosome"/>
</dbReference>
<dbReference type="EMBL" id="CP091507">
    <property type="protein sequence ID" value="UOO78512.1"/>
    <property type="molecule type" value="Genomic_DNA"/>
</dbReference>
<accession>A0AAE9KH42</accession>
<protein>
    <submittedName>
        <fullName evidence="1">Uncharacterized protein</fullName>
    </submittedName>
</protein>